<name>A0A0S4KPL8_9BACT</name>
<organism evidence="1 2">
    <name type="scientific">Candidatus Nitrospira inopinata</name>
    <dbReference type="NCBI Taxonomy" id="1715989"/>
    <lineage>
        <taxon>Bacteria</taxon>
        <taxon>Pseudomonadati</taxon>
        <taxon>Nitrospirota</taxon>
        <taxon>Nitrospiria</taxon>
        <taxon>Nitrospirales</taxon>
        <taxon>Nitrospiraceae</taxon>
        <taxon>Nitrospira</taxon>
    </lineage>
</organism>
<dbReference type="RefSeq" id="WP_062484249.1">
    <property type="nucleotide sequence ID" value="NZ_LN885086.1"/>
</dbReference>
<reference evidence="2" key="1">
    <citation type="submission" date="2015-09" db="EMBL/GenBank/DDBJ databases">
        <authorList>
            <person name="Daims H."/>
        </authorList>
    </citation>
    <scope>NUCLEOTIDE SEQUENCE [LARGE SCALE GENOMIC DNA]</scope>
</reference>
<gene>
    <name evidence="1" type="ORF">NITINOP_1320</name>
</gene>
<evidence type="ECO:0000313" key="1">
    <source>
        <dbReference type="EMBL" id="CUQ66295.1"/>
    </source>
</evidence>
<dbReference type="AlphaFoldDB" id="A0A0S4KPL8"/>
<keyword evidence="2" id="KW-1185">Reference proteome</keyword>
<dbReference type="Proteomes" id="UP000066284">
    <property type="component" value="Chromosome 1"/>
</dbReference>
<dbReference type="OrthoDB" id="9847411at2"/>
<protein>
    <submittedName>
        <fullName evidence="1">Uncharacterized protein</fullName>
    </submittedName>
</protein>
<evidence type="ECO:0000313" key="2">
    <source>
        <dbReference type="Proteomes" id="UP000066284"/>
    </source>
</evidence>
<dbReference type="KEGG" id="nio:NITINOP_1320"/>
<accession>A0A0S4KPL8</accession>
<proteinExistence type="predicted"/>
<dbReference type="EMBL" id="LN885086">
    <property type="protein sequence ID" value="CUQ66295.1"/>
    <property type="molecule type" value="Genomic_DNA"/>
</dbReference>
<sequence>MNRHYSTTWMTLCVVVMGFGMNACQSRHALTQTIYESPSRFVRLEVDHTVGGGHSHPIDVTTAEMAAVLGGVIINEPVKLVPSLPFFGKDEEPPRHPAFTAAEISFFAPLLTQGLKTATPEQVVTFYQSVQQTAIIRKVTSGGIFLDGDELHIIISNYRSPTHYTSDLGMADTHDDRMMPLRSITPLRAKLDFEPAAALVPPQSGPFFSRLFRSDRPELVVRLSQVRAHLLQKSHSPATPSQPSTGKP</sequence>